<accession>A0A7J7NCL3</accession>
<organism evidence="2 3">
    <name type="scientific">Kingdonia uniflora</name>
    <dbReference type="NCBI Taxonomy" id="39325"/>
    <lineage>
        <taxon>Eukaryota</taxon>
        <taxon>Viridiplantae</taxon>
        <taxon>Streptophyta</taxon>
        <taxon>Embryophyta</taxon>
        <taxon>Tracheophyta</taxon>
        <taxon>Spermatophyta</taxon>
        <taxon>Magnoliopsida</taxon>
        <taxon>Ranunculales</taxon>
        <taxon>Circaeasteraceae</taxon>
        <taxon>Kingdonia</taxon>
    </lineage>
</organism>
<dbReference type="PANTHER" id="PTHR18460">
    <property type="entry name" value="TEL2 INTERACTING PROTEIN 1 TTI1 FAMILY MEMBER"/>
    <property type="match status" value="1"/>
</dbReference>
<dbReference type="InterPro" id="IPR057566">
    <property type="entry name" value="TPR_TTI1_N"/>
</dbReference>
<dbReference type="GO" id="GO:0005737">
    <property type="term" value="C:cytoplasm"/>
    <property type="evidence" value="ECO:0007669"/>
    <property type="project" value="TreeGrafter"/>
</dbReference>
<keyword evidence="3" id="KW-1185">Reference proteome</keyword>
<feature type="domain" description="TTI1 N-terminal TPR" evidence="1">
    <location>
        <begin position="222"/>
        <end position="480"/>
    </location>
</feature>
<dbReference type="OrthoDB" id="49511at2759"/>
<name>A0A7J7NCL3_9MAGN</name>
<dbReference type="EMBL" id="JACGCM010000911">
    <property type="protein sequence ID" value="KAF6164750.1"/>
    <property type="molecule type" value="Genomic_DNA"/>
</dbReference>
<evidence type="ECO:0000313" key="3">
    <source>
        <dbReference type="Proteomes" id="UP000541444"/>
    </source>
</evidence>
<proteinExistence type="predicted"/>
<gene>
    <name evidence="2" type="ORF">GIB67_041002</name>
</gene>
<dbReference type="AlphaFoldDB" id="A0A7J7NCL3"/>
<evidence type="ECO:0000313" key="2">
    <source>
        <dbReference type="EMBL" id="KAF6164750.1"/>
    </source>
</evidence>
<evidence type="ECO:0000259" key="1">
    <source>
        <dbReference type="Pfam" id="PF24173"/>
    </source>
</evidence>
<dbReference type="InterPro" id="IPR016024">
    <property type="entry name" value="ARM-type_fold"/>
</dbReference>
<dbReference type="Pfam" id="PF24173">
    <property type="entry name" value="TPR_TTI1_N"/>
    <property type="match status" value="1"/>
</dbReference>
<comment type="caution">
    <text evidence="2">The sequence shown here is derived from an EMBL/GenBank/DDBJ whole genome shotgun (WGS) entry which is preliminary data.</text>
</comment>
<dbReference type="PANTHER" id="PTHR18460:SF3">
    <property type="entry name" value="TELO2-INTERACTING PROTEIN 1 HOMOLOG"/>
    <property type="match status" value="1"/>
</dbReference>
<dbReference type="SUPFAM" id="SSF48371">
    <property type="entry name" value="ARM repeat"/>
    <property type="match status" value="1"/>
</dbReference>
<sequence>MEDRAANENLNLSVTTDRDELEEETLSRVFSQLKPYCLDILQLVQNPKSKANSVSELYQFLRETPSQYLQPFFDYALFPMLLLLDAAVGCRNPQNVDSGGKFGMPNMSNMTHSISDSVAEVGLLCLEELLRKCHLGSVNQMVVVLKKLTYGALLSPSDAAEEFRERIVKCLRALLLSLQHCSGKSCSCKDIIEVPTFLDSHTSENTHTTCLNYRTEADKCLLAFLQSENASAAVGHWLSLLLKIADTEVARGHRGSSKLRVEAFFTLRLLVSKVGTADALAFFLPGVVSQFAKVFHLSKTMISGAAGSTDSIDQAVRGLSEFLTIVLEDEANISGLSMSVNDITGLYPNNDNSTQSFLERLRHLSGNAPDLHGKISGSSNDQAGGVVTLRSDFKEKNCSTSNVNMGSLQVSRTKDWIGETSIHVDKLLSTTFPHLCVHPAKKVRRGLIEAIRGLLLKCRYTLKKSRLMLLECLCVLVCDDFEEVSVAAQELLDSFFILSEKHLIDSEISEIFNRLIQKLPKVVLGNDKTFALSHAQQLLAVMYYAGPQLVVNHLLQSPVTAAHFLDAIAQCLNQNSVYAGSLEKFILKKPVSVGYLHSIAELKAGPRLEVFKTRSSQENKLQDLVEAVCQDYLVPQMPPWFFYVGSEKLYETLAGILRLVGLSTMADTRSGVSLSVIIDIPLSYLRKLISEVQMKGYSKESWQSWYTRSTSGQLLRQASTAVCVLNEIIYGLSDQSINLYARKFCLSRMNGKDMQEHVWNVCQKDAKEHLANCIGSILHEYLSPELWDLPVGQKASILEMDNEAGNMKLHFFRDTEMLQQETSYTLLHI</sequence>
<protein>
    <recommendedName>
        <fullName evidence="1">TTI1 N-terminal TPR domain-containing protein</fullName>
    </recommendedName>
</protein>
<reference evidence="2 3" key="1">
    <citation type="journal article" date="2020" name="IScience">
        <title>Genome Sequencing of the Endangered Kingdonia uniflora (Circaeasteraceae, Ranunculales) Reveals Potential Mechanisms of Evolutionary Specialization.</title>
        <authorList>
            <person name="Sun Y."/>
            <person name="Deng T."/>
            <person name="Zhang A."/>
            <person name="Moore M.J."/>
            <person name="Landis J.B."/>
            <person name="Lin N."/>
            <person name="Zhang H."/>
            <person name="Zhang X."/>
            <person name="Huang J."/>
            <person name="Zhang X."/>
            <person name="Sun H."/>
            <person name="Wang H."/>
        </authorList>
    </citation>
    <scope>NUCLEOTIDE SEQUENCE [LARGE SCALE GENOMIC DNA]</scope>
    <source>
        <strain evidence="2">TB1705</strain>
        <tissue evidence="2">Leaf</tissue>
    </source>
</reference>
<dbReference type="InterPro" id="IPR052587">
    <property type="entry name" value="TELO2-interacting_protein_1"/>
</dbReference>
<dbReference type="Proteomes" id="UP000541444">
    <property type="component" value="Unassembled WGS sequence"/>
</dbReference>